<feature type="transmembrane region" description="Helical" evidence="5">
    <location>
        <begin position="311"/>
        <end position="332"/>
    </location>
</feature>
<comment type="caution">
    <text evidence="7">The sequence shown here is derived from an EMBL/GenBank/DDBJ whole genome shotgun (WGS) entry which is preliminary data.</text>
</comment>
<dbReference type="PANTHER" id="PTHR23501">
    <property type="entry name" value="MAJOR FACILITATOR SUPERFAMILY"/>
    <property type="match status" value="1"/>
</dbReference>
<proteinExistence type="predicted"/>
<dbReference type="Gene3D" id="1.20.1720.10">
    <property type="entry name" value="Multidrug resistance protein D"/>
    <property type="match status" value="1"/>
</dbReference>
<reference evidence="7 8" key="1">
    <citation type="submission" date="2018-03" db="EMBL/GenBank/DDBJ databases">
        <title>Genomic Encyclopedia of Type Strains, Phase III (KMG-III): the genomes of soil and plant-associated and newly described type strains.</title>
        <authorList>
            <person name="Whitman W."/>
        </authorList>
    </citation>
    <scope>NUCLEOTIDE SEQUENCE [LARGE SCALE GENOMIC DNA]</scope>
    <source>
        <strain evidence="7 8">CGMCC 1.12700</strain>
    </source>
</reference>
<keyword evidence="8" id="KW-1185">Reference proteome</keyword>
<feature type="transmembrane region" description="Helical" evidence="5">
    <location>
        <begin position="177"/>
        <end position="199"/>
    </location>
</feature>
<feature type="transmembrane region" description="Helical" evidence="5">
    <location>
        <begin position="406"/>
        <end position="426"/>
    </location>
</feature>
<dbReference type="InterPro" id="IPR020846">
    <property type="entry name" value="MFS_dom"/>
</dbReference>
<feature type="transmembrane region" description="Helical" evidence="5">
    <location>
        <begin position="364"/>
        <end position="385"/>
    </location>
</feature>
<gene>
    <name evidence="7" type="ORF">B0I18_105123</name>
</gene>
<sequence>MSINTSSDKVTTAGWGALFAGVNKYKVIVLAVAVLLNVSNIYITATVLPTIVKEIGGLRFYSWNTSLFEIASIVGAVYSAKLFAAAGPGKAYQAGLLLFMAGSAVCAAAPVMEVLLMGRLIQGLGGGLLFALSYAMIRIIFEERLWARVMALISAMWGAGAFVGPFIGGIFAEHGSWRLGFVSILVLAAGLLVLARYSLPQKHTEGKSLPVSWFKLVLLVLVVLMVSIGSIYEGLTINLFFTGLAVLFLAALVMAENRKGIKLLPTGAYNLRTLLGSSYLVMILFSLVAAVEIFIPYFLQVIYGYSPLQSGYLAVLIALGWSLSSMGSAGIPVRHLGKLTVIAAILLMAGLYGLMLVAHEQATVFEMILLGLALLAIGTGLGLVWPHLSVRILSSAPAGEEERTSASITIVQLITMTLGAAFGGLVANYNGMTLPGGLAGAKSASVALYGFFMICPLLVLLLLLLHKNFRDNMFRGARK</sequence>
<dbReference type="Pfam" id="PF07690">
    <property type="entry name" value="MFS_1"/>
    <property type="match status" value="1"/>
</dbReference>
<dbReference type="AlphaFoldDB" id="A0A2P8D2T6"/>
<feature type="transmembrane region" description="Helical" evidence="5">
    <location>
        <begin position="117"/>
        <end position="137"/>
    </location>
</feature>
<keyword evidence="3 5" id="KW-1133">Transmembrane helix</keyword>
<feature type="transmembrane region" description="Helical" evidence="5">
    <location>
        <begin position="211"/>
        <end position="231"/>
    </location>
</feature>
<evidence type="ECO:0000313" key="8">
    <source>
        <dbReference type="Proteomes" id="UP000240572"/>
    </source>
</evidence>
<feature type="transmembrane region" description="Helical" evidence="5">
    <location>
        <begin position="27"/>
        <end position="48"/>
    </location>
</feature>
<dbReference type="PROSITE" id="PS50850">
    <property type="entry name" value="MFS"/>
    <property type="match status" value="1"/>
</dbReference>
<feature type="transmembrane region" description="Helical" evidence="5">
    <location>
        <begin position="91"/>
        <end position="111"/>
    </location>
</feature>
<evidence type="ECO:0000313" key="7">
    <source>
        <dbReference type="EMBL" id="PSK91540.1"/>
    </source>
</evidence>
<comment type="subcellular location">
    <subcellularLocation>
        <location evidence="1">Membrane</location>
        <topology evidence="1">Multi-pass membrane protein</topology>
    </subcellularLocation>
</comment>
<feature type="transmembrane region" description="Helical" evidence="5">
    <location>
        <begin position="237"/>
        <end position="255"/>
    </location>
</feature>
<evidence type="ECO:0000256" key="3">
    <source>
        <dbReference type="ARBA" id="ARBA00022989"/>
    </source>
</evidence>
<evidence type="ECO:0000256" key="2">
    <source>
        <dbReference type="ARBA" id="ARBA00022692"/>
    </source>
</evidence>
<dbReference type="SUPFAM" id="SSF103473">
    <property type="entry name" value="MFS general substrate transporter"/>
    <property type="match status" value="1"/>
</dbReference>
<feature type="transmembrane region" description="Helical" evidence="5">
    <location>
        <begin position="446"/>
        <end position="465"/>
    </location>
</feature>
<protein>
    <submittedName>
        <fullName evidence="7">Putative MFS family arabinose efflux permease</fullName>
    </submittedName>
</protein>
<dbReference type="OrthoDB" id="9807274at2"/>
<dbReference type="PANTHER" id="PTHR23501:SF154">
    <property type="entry name" value="MULTIDRUG-EFFLUX TRANSPORTER RV1634-RELATED"/>
    <property type="match status" value="1"/>
</dbReference>
<evidence type="ECO:0000256" key="4">
    <source>
        <dbReference type="ARBA" id="ARBA00023136"/>
    </source>
</evidence>
<keyword evidence="2 5" id="KW-0812">Transmembrane</keyword>
<feature type="transmembrane region" description="Helical" evidence="5">
    <location>
        <begin position="276"/>
        <end position="299"/>
    </location>
</feature>
<feature type="transmembrane region" description="Helical" evidence="5">
    <location>
        <begin position="339"/>
        <end position="358"/>
    </location>
</feature>
<dbReference type="EMBL" id="PYGD01000005">
    <property type="protein sequence ID" value="PSK91540.1"/>
    <property type="molecule type" value="Genomic_DNA"/>
</dbReference>
<dbReference type="InterPro" id="IPR011701">
    <property type="entry name" value="MFS"/>
</dbReference>
<dbReference type="GO" id="GO:0005886">
    <property type="term" value="C:plasma membrane"/>
    <property type="evidence" value="ECO:0007669"/>
    <property type="project" value="TreeGrafter"/>
</dbReference>
<dbReference type="GO" id="GO:0022857">
    <property type="term" value="F:transmembrane transporter activity"/>
    <property type="evidence" value="ECO:0007669"/>
    <property type="project" value="InterPro"/>
</dbReference>
<feature type="transmembrane region" description="Helical" evidence="5">
    <location>
        <begin position="149"/>
        <end position="171"/>
    </location>
</feature>
<keyword evidence="4 5" id="KW-0472">Membrane</keyword>
<accession>A0A2P8D2T6</accession>
<evidence type="ECO:0000256" key="5">
    <source>
        <dbReference type="SAM" id="Phobius"/>
    </source>
</evidence>
<feature type="transmembrane region" description="Helical" evidence="5">
    <location>
        <begin position="60"/>
        <end position="79"/>
    </location>
</feature>
<organism evidence="7 8">
    <name type="scientific">Taibaiella chishuiensis</name>
    <dbReference type="NCBI Taxonomy" id="1434707"/>
    <lineage>
        <taxon>Bacteria</taxon>
        <taxon>Pseudomonadati</taxon>
        <taxon>Bacteroidota</taxon>
        <taxon>Chitinophagia</taxon>
        <taxon>Chitinophagales</taxon>
        <taxon>Chitinophagaceae</taxon>
        <taxon>Taibaiella</taxon>
    </lineage>
</organism>
<dbReference type="Gene3D" id="1.20.1250.20">
    <property type="entry name" value="MFS general substrate transporter like domains"/>
    <property type="match status" value="1"/>
</dbReference>
<dbReference type="InterPro" id="IPR036259">
    <property type="entry name" value="MFS_trans_sf"/>
</dbReference>
<feature type="domain" description="Major facilitator superfamily (MFS) profile" evidence="6">
    <location>
        <begin position="26"/>
        <end position="470"/>
    </location>
</feature>
<name>A0A2P8D2T6_9BACT</name>
<dbReference type="Proteomes" id="UP000240572">
    <property type="component" value="Unassembled WGS sequence"/>
</dbReference>
<evidence type="ECO:0000256" key="1">
    <source>
        <dbReference type="ARBA" id="ARBA00004141"/>
    </source>
</evidence>
<evidence type="ECO:0000259" key="6">
    <source>
        <dbReference type="PROSITE" id="PS50850"/>
    </source>
</evidence>
<dbReference type="RefSeq" id="WP_106523439.1">
    <property type="nucleotide sequence ID" value="NZ_PYGD01000005.1"/>
</dbReference>
<dbReference type="PRINTS" id="PR01036">
    <property type="entry name" value="TCRTETB"/>
</dbReference>